<dbReference type="Proteomes" id="UP001163719">
    <property type="component" value="Unassembled WGS sequence"/>
</dbReference>
<name>A0ABT3HLE8_9FLAO</name>
<keyword evidence="1" id="KW-0812">Transmembrane</keyword>
<sequence>MDDKWLNNLRNKMEDHSEDVPDGLWDDISKELFQKEDDNTIVGIGSGNEVKAQKQSIQHSFKRKIYRAVAVAATIAVCFFVGKELFNIDFSDQKIRQSKATYSNNNVKKGNKTLEKKEISKSNEKIIAEQNIGDDNWLNNSFLSQKFAKNKTAHNIREERETENILSKNQEEFSIEKLFNQNPNTTKENTAVKEYTLPDKIQENNEILADNKQLLSPEKIEETRLEKQQSKKWMLSMLTGNASSGSTEQFPGYANVMGNPMRATEVYQSSEATPLLHVLMANQNKEVEARIRHKTPVNFGLSLYYNLGKNWGVGTGLNYTKLSSEIHSGSESNYVKTDQSVHYLGIPVQVNYNVVKKGKFTGYVTAGTLVEKAISGKQKTQYVVDNKIEDSSQEKIDLKPLQFSVNSAVGIQYKIINNIGVYAEPGVSYHFKDDSQLNTIYKEKPFNFNVKFGIRIQID</sequence>
<dbReference type="RefSeq" id="WP_264742556.1">
    <property type="nucleotide sequence ID" value="NZ_JAPDHV010000002.1"/>
</dbReference>
<comment type="caution">
    <text evidence="3">The sequence shown here is derived from an EMBL/GenBank/DDBJ whole genome shotgun (WGS) entry which is preliminary data.</text>
</comment>
<protein>
    <submittedName>
        <fullName evidence="3">PorT family protein</fullName>
    </submittedName>
</protein>
<dbReference type="Gene3D" id="2.40.160.20">
    <property type="match status" value="1"/>
</dbReference>
<dbReference type="InterPro" id="IPR025665">
    <property type="entry name" value="Beta-barrel_OMP_2"/>
</dbReference>
<dbReference type="InterPro" id="IPR011250">
    <property type="entry name" value="OMP/PagP_B-barrel"/>
</dbReference>
<keyword evidence="4" id="KW-1185">Reference proteome</keyword>
<feature type="domain" description="Outer membrane protein beta-barrel" evidence="2">
    <location>
        <begin position="288"/>
        <end position="423"/>
    </location>
</feature>
<evidence type="ECO:0000313" key="4">
    <source>
        <dbReference type="Proteomes" id="UP001163719"/>
    </source>
</evidence>
<dbReference type="SUPFAM" id="SSF56925">
    <property type="entry name" value="OMPA-like"/>
    <property type="match status" value="1"/>
</dbReference>
<keyword evidence="1" id="KW-1133">Transmembrane helix</keyword>
<accession>A0ABT3HLE8</accession>
<proteinExistence type="predicted"/>
<dbReference type="Pfam" id="PF13568">
    <property type="entry name" value="OMP_b-brl_2"/>
    <property type="match status" value="1"/>
</dbReference>
<gene>
    <name evidence="3" type="ORF">OH806_04905</name>
</gene>
<organism evidence="3 4">
    <name type="scientific">Chryseobacterium oryctis</name>
    <dbReference type="NCBI Taxonomy" id="2952618"/>
    <lineage>
        <taxon>Bacteria</taxon>
        <taxon>Pseudomonadati</taxon>
        <taxon>Bacteroidota</taxon>
        <taxon>Flavobacteriia</taxon>
        <taxon>Flavobacteriales</taxon>
        <taxon>Weeksellaceae</taxon>
        <taxon>Chryseobacterium group</taxon>
        <taxon>Chryseobacterium</taxon>
    </lineage>
</organism>
<feature type="transmembrane region" description="Helical" evidence="1">
    <location>
        <begin position="65"/>
        <end position="82"/>
    </location>
</feature>
<evidence type="ECO:0000313" key="3">
    <source>
        <dbReference type="EMBL" id="MCW3160605.1"/>
    </source>
</evidence>
<evidence type="ECO:0000259" key="2">
    <source>
        <dbReference type="Pfam" id="PF13568"/>
    </source>
</evidence>
<dbReference type="EMBL" id="JAPDHV010000002">
    <property type="protein sequence ID" value="MCW3160605.1"/>
    <property type="molecule type" value="Genomic_DNA"/>
</dbReference>
<reference evidence="3" key="1">
    <citation type="submission" date="2022-10" db="EMBL/GenBank/DDBJ databases">
        <title>Chryseobacterium babae sp. nov. isolated from the gut of the beetle Oryctes rhinoceros, and Chryseobacterium kimseyorum sp. nov., isolated from a stick insect rearing cage.</title>
        <authorList>
            <person name="Shelomi M."/>
            <person name="Han C.-J."/>
            <person name="Chen W.-M."/>
            <person name="Chen H.-K."/>
            <person name="Liaw S.-J."/>
            <person name="Muhle E."/>
            <person name="Clermont D."/>
        </authorList>
    </citation>
    <scope>NUCLEOTIDE SEQUENCE</scope>
    <source>
        <strain evidence="3">WLa1L2M3</strain>
    </source>
</reference>
<keyword evidence="1" id="KW-0472">Membrane</keyword>
<evidence type="ECO:0000256" key="1">
    <source>
        <dbReference type="SAM" id="Phobius"/>
    </source>
</evidence>